<dbReference type="EMBL" id="GAIX01008037">
    <property type="protein sequence ID" value="JAA84523.1"/>
    <property type="molecule type" value="Transcribed_RNA"/>
</dbReference>
<evidence type="ECO:0000313" key="1">
    <source>
        <dbReference type="EMBL" id="JAA84523.1"/>
    </source>
</evidence>
<organism evidence="1">
    <name type="scientific">Pararge aegeria</name>
    <name type="common">speckled wood butterfly</name>
    <dbReference type="NCBI Taxonomy" id="116150"/>
    <lineage>
        <taxon>Eukaryota</taxon>
        <taxon>Metazoa</taxon>
        <taxon>Ecdysozoa</taxon>
        <taxon>Arthropoda</taxon>
        <taxon>Hexapoda</taxon>
        <taxon>Insecta</taxon>
        <taxon>Pterygota</taxon>
        <taxon>Neoptera</taxon>
        <taxon>Endopterygota</taxon>
        <taxon>Lepidoptera</taxon>
        <taxon>Glossata</taxon>
        <taxon>Ditrysia</taxon>
        <taxon>Papilionoidea</taxon>
        <taxon>Nymphalidae</taxon>
        <taxon>Satyrinae</taxon>
        <taxon>Satyrini</taxon>
        <taxon>Parargina</taxon>
        <taxon>Pararge</taxon>
    </lineage>
</organism>
<accession>S4P6P9</accession>
<feature type="non-terminal residue" evidence="1">
    <location>
        <position position="73"/>
    </location>
</feature>
<reference evidence="1" key="2">
    <citation type="submission" date="2013-05" db="EMBL/GenBank/DDBJ databases">
        <authorList>
            <person name="Carter J.-M."/>
            <person name="Baker S.C."/>
            <person name="Pink R."/>
            <person name="Carter D.R.F."/>
            <person name="Collins A."/>
            <person name="Tomlin J."/>
            <person name="Gibbs M."/>
            <person name="Breuker C.J."/>
        </authorList>
    </citation>
    <scope>NUCLEOTIDE SEQUENCE</scope>
    <source>
        <tissue evidence="1">Ovary</tissue>
    </source>
</reference>
<reference evidence="1" key="1">
    <citation type="journal article" date="2013" name="BMC Genomics">
        <title>Unscrambling butterfly oogenesis.</title>
        <authorList>
            <person name="Carter J.M."/>
            <person name="Baker S.C."/>
            <person name="Pink R."/>
            <person name="Carter D.R."/>
            <person name="Collins A."/>
            <person name="Tomlin J."/>
            <person name="Gibbs M."/>
            <person name="Breuker C.J."/>
        </authorList>
    </citation>
    <scope>NUCLEOTIDE SEQUENCE</scope>
    <source>
        <tissue evidence="1">Ovary</tissue>
    </source>
</reference>
<dbReference type="AlphaFoldDB" id="S4P6P9"/>
<proteinExistence type="predicted"/>
<sequence length="73" mass="7653">MHIVETAFCIAAPMGSIGTASGTTPTTGVISQESVVHGGLDSAYGVTVNKLLNKYNTQIKMRTLIALPILVSY</sequence>
<name>S4P6P9_9NEOP</name>
<protein>
    <submittedName>
        <fullName evidence="1">Uncharacterized protein</fullName>
    </submittedName>
</protein>